<name>A0ABN4WT88_9HYPH</name>
<organism evidence="2 3">
    <name type="scientific">Roseibium algicola</name>
    <dbReference type="NCBI Taxonomy" id="2857014"/>
    <lineage>
        <taxon>Bacteria</taxon>
        <taxon>Pseudomonadati</taxon>
        <taxon>Pseudomonadota</taxon>
        <taxon>Alphaproteobacteria</taxon>
        <taxon>Hyphomicrobiales</taxon>
        <taxon>Stappiaceae</taxon>
        <taxon>Roseibium</taxon>
    </lineage>
</organism>
<feature type="transmembrane region" description="Helical" evidence="1">
    <location>
        <begin position="59"/>
        <end position="85"/>
    </location>
</feature>
<accession>A0ABN4WT88</accession>
<evidence type="ECO:0000313" key="2">
    <source>
        <dbReference type="EMBL" id="AQQ02402.1"/>
    </source>
</evidence>
<reference evidence="2 3" key="1">
    <citation type="submission" date="2017-02" db="EMBL/GenBank/DDBJ databases">
        <authorList>
            <person name="Jeong S."/>
        </authorList>
    </citation>
    <scope>NUCLEOTIDE SEQUENCE [LARGE SCALE GENOMIC DNA]</scope>
    <source>
        <strain evidence="2 3">RMAR6-6</strain>
    </source>
</reference>
<dbReference type="EMBL" id="CP019630">
    <property type="protein sequence ID" value="AQQ02402.1"/>
    <property type="molecule type" value="Genomic_DNA"/>
</dbReference>
<gene>
    <name evidence="2" type="ORF">B0E33_01355</name>
</gene>
<dbReference type="Proteomes" id="UP000188174">
    <property type="component" value="Chromosome"/>
</dbReference>
<sequence length="98" mass="10403">MATVIRTTKRKRGIFGTIMWWLFLAFNAIMLIFTGLIVYGGGSAVTNTQDAAEQAGAVIGTGIGVSIMISAWLTGSLILGLIVALTRGKEVTVERTVD</sequence>
<protein>
    <submittedName>
        <fullName evidence="2">Uncharacterized protein</fullName>
    </submittedName>
</protein>
<keyword evidence="1" id="KW-1133">Transmembrane helix</keyword>
<evidence type="ECO:0000313" key="3">
    <source>
        <dbReference type="Proteomes" id="UP000188174"/>
    </source>
</evidence>
<feature type="transmembrane region" description="Helical" evidence="1">
    <location>
        <begin position="20"/>
        <end position="39"/>
    </location>
</feature>
<evidence type="ECO:0000256" key="1">
    <source>
        <dbReference type="SAM" id="Phobius"/>
    </source>
</evidence>
<keyword evidence="1" id="KW-0472">Membrane</keyword>
<keyword evidence="3" id="KW-1185">Reference proteome</keyword>
<keyword evidence="1" id="KW-0812">Transmembrane</keyword>
<dbReference type="RefSeq" id="WP_077290188.1">
    <property type="nucleotide sequence ID" value="NZ_CP019630.1"/>
</dbReference>
<proteinExistence type="predicted"/>